<dbReference type="AlphaFoldDB" id="A0ABD1SZ54"/>
<evidence type="ECO:0000313" key="5">
    <source>
        <dbReference type="Proteomes" id="UP001604336"/>
    </source>
</evidence>
<keyword evidence="5" id="KW-1185">Reference proteome</keyword>
<evidence type="ECO:0000256" key="3">
    <source>
        <dbReference type="PROSITE-ProRule" id="PRU00317"/>
    </source>
</evidence>
<dbReference type="InterPro" id="IPR016024">
    <property type="entry name" value="ARM-type_fold"/>
</dbReference>
<dbReference type="PANTHER" id="PTHR13102">
    <property type="entry name" value="NUCLEOLAR PROTEIN 9"/>
    <property type="match status" value="1"/>
</dbReference>
<protein>
    <submittedName>
        <fullName evidence="4">Pumilio23</fullName>
    </submittedName>
</protein>
<dbReference type="InterPro" id="IPR001313">
    <property type="entry name" value="Pumilio_RNA-bd_rpt"/>
</dbReference>
<dbReference type="PROSITE" id="PS50302">
    <property type="entry name" value="PUM"/>
    <property type="match status" value="1"/>
</dbReference>
<dbReference type="Pfam" id="PF22493">
    <property type="entry name" value="PUF_NOP9"/>
    <property type="match status" value="1"/>
</dbReference>
<proteinExistence type="predicted"/>
<evidence type="ECO:0000256" key="1">
    <source>
        <dbReference type="ARBA" id="ARBA00022737"/>
    </source>
</evidence>
<feature type="repeat" description="Pumilio" evidence="3">
    <location>
        <begin position="29"/>
        <end position="67"/>
    </location>
</feature>
<comment type="caution">
    <text evidence="4">The sequence shown here is derived from an EMBL/GenBank/DDBJ whole genome shotgun (WGS) entry which is preliminary data.</text>
</comment>
<name>A0ABD1SZ54_9LAMI</name>
<dbReference type="GO" id="GO:0003723">
    <property type="term" value="F:RNA binding"/>
    <property type="evidence" value="ECO:0007669"/>
    <property type="project" value="UniProtKB-KW"/>
</dbReference>
<dbReference type="EMBL" id="JBFOLK010000006">
    <property type="protein sequence ID" value="KAL2505700.1"/>
    <property type="molecule type" value="Genomic_DNA"/>
</dbReference>
<reference evidence="5" key="1">
    <citation type="submission" date="2024-07" db="EMBL/GenBank/DDBJ databases">
        <title>Two chromosome-level genome assemblies of Korean endemic species Abeliophyllum distichum and Forsythia ovata (Oleaceae).</title>
        <authorList>
            <person name="Jang H."/>
        </authorList>
    </citation>
    <scope>NUCLEOTIDE SEQUENCE [LARGE SCALE GENOMIC DNA]</scope>
</reference>
<accession>A0ABD1SZ54</accession>
<keyword evidence="1" id="KW-0677">Repeat</keyword>
<dbReference type="PANTHER" id="PTHR13102:SF0">
    <property type="entry name" value="NUCLEOLAR PROTEIN 9"/>
    <property type="match status" value="1"/>
</dbReference>
<keyword evidence="2" id="KW-0694">RNA-binding</keyword>
<evidence type="ECO:0000256" key="2">
    <source>
        <dbReference type="ARBA" id="ARBA00022884"/>
    </source>
</evidence>
<evidence type="ECO:0000313" key="4">
    <source>
        <dbReference type="EMBL" id="KAL2505700.1"/>
    </source>
</evidence>
<gene>
    <name evidence="4" type="ORF">Adt_21321</name>
</gene>
<organism evidence="4 5">
    <name type="scientific">Abeliophyllum distichum</name>
    <dbReference type="NCBI Taxonomy" id="126358"/>
    <lineage>
        <taxon>Eukaryota</taxon>
        <taxon>Viridiplantae</taxon>
        <taxon>Streptophyta</taxon>
        <taxon>Embryophyta</taxon>
        <taxon>Tracheophyta</taxon>
        <taxon>Spermatophyta</taxon>
        <taxon>Magnoliopsida</taxon>
        <taxon>eudicotyledons</taxon>
        <taxon>Gunneridae</taxon>
        <taxon>Pentapetalae</taxon>
        <taxon>asterids</taxon>
        <taxon>lamiids</taxon>
        <taxon>Lamiales</taxon>
        <taxon>Oleaceae</taxon>
        <taxon>Forsythieae</taxon>
        <taxon>Abeliophyllum</taxon>
    </lineage>
</organism>
<dbReference type="SUPFAM" id="SSF48371">
    <property type="entry name" value="ARM repeat"/>
    <property type="match status" value="1"/>
</dbReference>
<dbReference type="InterPro" id="IPR040000">
    <property type="entry name" value="NOP9"/>
</dbReference>
<dbReference type="Proteomes" id="UP001604336">
    <property type="component" value="Unassembled WGS sequence"/>
</dbReference>
<sequence length="101" mass="11416">MHLLGSLILQSILRLPNDFILQYISSITSLEDNHVLEASKDPSGARVIEAFLSSNASTKHKRKLVIKHYANLESSDVPKIIQKIIEEFHVRWLAKVSIDPV</sequence>